<evidence type="ECO:0000313" key="3">
    <source>
        <dbReference type="Proteomes" id="UP000037251"/>
    </source>
</evidence>
<dbReference type="RefSeq" id="WP_030044508.1">
    <property type="nucleotide sequence ID" value="NZ_KL575648.1"/>
</dbReference>
<sequence>MADGVGGGIEREYGRRRPVPRSWYVLLGIISLNGLFQLTRASGLPVWVKPALAVLMVVLVVLGLLYQRRGSTSTGAEGVTVRLPVGVRRRAWHDVYDIRVEDNPHRHGLLQPQRLAWLYDTEGRRHFLPHVDDLQLEALGAEVADLRAAVARHRGTDWERRPEVEARIRRRAGRRRAWWRAYVGSLLVFLAMLGVLVVQLATDRTPRPFLLLLCVPLASFAALATLLNLRWESQVPRHLRES</sequence>
<comment type="caution">
    <text evidence="2">The sequence shown here is derived from an EMBL/GenBank/DDBJ whole genome shotgun (WGS) entry which is preliminary data.</text>
</comment>
<dbReference type="eggNOG" id="ENOG5031S2X">
    <property type="taxonomic scope" value="Bacteria"/>
</dbReference>
<evidence type="ECO:0008006" key="4">
    <source>
        <dbReference type="Google" id="ProtNLM"/>
    </source>
</evidence>
<feature type="transmembrane region" description="Helical" evidence="1">
    <location>
        <begin position="177"/>
        <end position="197"/>
    </location>
</feature>
<accession>A0A0L8L501</accession>
<proteinExistence type="predicted"/>
<reference evidence="3" key="1">
    <citation type="submission" date="2015-07" db="EMBL/GenBank/DDBJ databases">
        <authorList>
            <person name="Ju K.-S."/>
            <person name="Doroghazi J.R."/>
            <person name="Metcalf W.W."/>
        </authorList>
    </citation>
    <scope>NUCLEOTIDE SEQUENCE [LARGE SCALE GENOMIC DNA]</scope>
    <source>
        <strain evidence="3">NRRL 2290</strain>
    </source>
</reference>
<dbReference type="Proteomes" id="UP000037251">
    <property type="component" value="Unassembled WGS sequence"/>
</dbReference>
<dbReference type="AlphaFoldDB" id="A0A0L8L501"/>
<protein>
    <recommendedName>
        <fullName evidence="4">PH domain-containing protein</fullName>
    </recommendedName>
</protein>
<keyword evidence="1" id="KW-0472">Membrane</keyword>
<evidence type="ECO:0000313" key="2">
    <source>
        <dbReference type="EMBL" id="KOG33146.1"/>
    </source>
</evidence>
<feature type="transmembrane region" description="Helical" evidence="1">
    <location>
        <begin position="47"/>
        <end position="66"/>
    </location>
</feature>
<dbReference type="EMBL" id="LGUS01000175">
    <property type="protein sequence ID" value="KOG33146.1"/>
    <property type="molecule type" value="Genomic_DNA"/>
</dbReference>
<name>A0A0L8L501_9ACTN</name>
<feature type="transmembrane region" description="Helical" evidence="1">
    <location>
        <begin position="23"/>
        <end position="41"/>
    </location>
</feature>
<organism evidence="2 3">
    <name type="scientific">Streptomyces resistomycificus</name>
    <dbReference type="NCBI Taxonomy" id="67356"/>
    <lineage>
        <taxon>Bacteria</taxon>
        <taxon>Bacillati</taxon>
        <taxon>Actinomycetota</taxon>
        <taxon>Actinomycetes</taxon>
        <taxon>Kitasatosporales</taxon>
        <taxon>Streptomycetaceae</taxon>
        <taxon>Streptomyces</taxon>
        <taxon>Streptomyces aurantiacus group</taxon>
    </lineage>
</organism>
<keyword evidence="1" id="KW-1133">Transmembrane helix</keyword>
<dbReference type="OrthoDB" id="4090540at2"/>
<gene>
    <name evidence="2" type="ORF">ADK37_24075</name>
</gene>
<evidence type="ECO:0000256" key="1">
    <source>
        <dbReference type="SAM" id="Phobius"/>
    </source>
</evidence>
<dbReference type="PATRIC" id="fig|67356.5.peg.5128"/>
<keyword evidence="3" id="KW-1185">Reference proteome</keyword>
<keyword evidence="1" id="KW-0812">Transmembrane</keyword>
<feature type="transmembrane region" description="Helical" evidence="1">
    <location>
        <begin position="209"/>
        <end position="229"/>
    </location>
</feature>